<evidence type="ECO:0000313" key="3">
    <source>
        <dbReference type="Proteomes" id="UP000325315"/>
    </source>
</evidence>
<reference evidence="3" key="1">
    <citation type="journal article" date="2019" name="Plant Biotechnol. J.">
        <title>Genome sequencing of the Australian wild diploid species Gossypium australe highlights disease resistance and delayed gland morphogenesis.</title>
        <authorList>
            <person name="Cai Y."/>
            <person name="Cai X."/>
            <person name="Wang Q."/>
            <person name="Wang P."/>
            <person name="Zhang Y."/>
            <person name="Cai C."/>
            <person name="Xu Y."/>
            <person name="Wang K."/>
            <person name="Zhou Z."/>
            <person name="Wang C."/>
            <person name="Geng S."/>
            <person name="Li B."/>
            <person name="Dong Q."/>
            <person name="Hou Y."/>
            <person name="Wang H."/>
            <person name="Ai P."/>
            <person name="Liu Z."/>
            <person name="Yi F."/>
            <person name="Sun M."/>
            <person name="An G."/>
            <person name="Cheng J."/>
            <person name="Zhang Y."/>
            <person name="Shi Q."/>
            <person name="Xie Y."/>
            <person name="Shi X."/>
            <person name="Chang Y."/>
            <person name="Huang F."/>
            <person name="Chen Y."/>
            <person name="Hong S."/>
            <person name="Mi L."/>
            <person name="Sun Q."/>
            <person name="Zhang L."/>
            <person name="Zhou B."/>
            <person name="Peng R."/>
            <person name="Zhang X."/>
            <person name="Liu F."/>
        </authorList>
    </citation>
    <scope>NUCLEOTIDE SEQUENCE [LARGE SCALE GENOMIC DNA]</scope>
    <source>
        <strain evidence="3">cv. PA1801</strain>
    </source>
</reference>
<dbReference type="OrthoDB" id="983824at2759"/>
<dbReference type="SUPFAM" id="SSF56219">
    <property type="entry name" value="DNase I-like"/>
    <property type="match status" value="1"/>
</dbReference>
<evidence type="ECO:0000313" key="2">
    <source>
        <dbReference type="EMBL" id="KAA3479140.1"/>
    </source>
</evidence>
<sequence>MDMGKNGVLEIEENNKEDEEIAKFRVNPKVSLHEMKLKQLYRERSRDIKNSQLEGTGFNNQNSLNEANGRGTGGPPYSKALINPSKNTVQSSIVADPSSPKANSSITEKGSNLLHPSISVLNSNLANDTAGSFGNNGILSLLQNSCTNPIFDHQDLNYNGGQVLADTSGMLMPSMSEAKTDLPNADLKSKKHTVVSFKEKGPVEDVIKIRTSGKLMGDKEGNFRATRKIIKNTYGKGNISKFRNSTKVPLSDSISKLAKSVSILKKTDSDASVSESGKADLRFIGPHYTWQRANTSERLDRALANDDWISVFPHSLVYHLPRIKSDHRPIILKTNPELNVPRGRPFCFLAGWTKHANFKDLVSKQLEIPRSTYGYIGTQKKQLLKSLGTIQKVLDQSNSRRLTNLEMEVRDELESVLNHEELLWRQKARCDWLQFGDRNTKFFHSRTIQRRKFNRILALRIGNGEWCSEQTTLREEAVKFFEDLYGEYPEPMSDILSKIFSSLKEQDIDFLNKPILNDEIKKALFDMAPLKAPRSDGFHAHFQSQWDLVGEAVCEWVQGIFAGNKIEEDLTTFLLCLFQKRIILKILANFGQSAFVQFCISW</sequence>
<protein>
    <submittedName>
        <fullName evidence="2">Retrovirus-related Pol polyprotein LINE-1</fullName>
    </submittedName>
</protein>
<gene>
    <name evidence="2" type="ORF">EPI10_019681</name>
</gene>
<accession>A0A5B6WC08</accession>
<proteinExistence type="predicted"/>
<feature type="region of interest" description="Disordered" evidence="1">
    <location>
        <begin position="51"/>
        <end position="75"/>
    </location>
</feature>
<dbReference type="PANTHER" id="PTHR33710">
    <property type="entry name" value="BNAC02G09200D PROTEIN"/>
    <property type="match status" value="1"/>
</dbReference>
<keyword evidence="3" id="KW-1185">Reference proteome</keyword>
<feature type="compositionally biased region" description="Polar residues" evidence="1">
    <location>
        <begin position="51"/>
        <end position="66"/>
    </location>
</feature>
<dbReference type="Proteomes" id="UP000325315">
    <property type="component" value="Unassembled WGS sequence"/>
</dbReference>
<dbReference type="Gene3D" id="3.60.10.10">
    <property type="entry name" value="Endonuclease/exonuclease/phosphatase"/>
    <property type="match status" value="1"/>
</dbReference>
<dbReference type="PANTHER" id="PTHR33710:SF77">
    <property type="entry name" value="DNASE I-LIKE SUPERFAMILY PROTEIN"/>
    <property type="match status" value="1"/>
</dbReference>
<dbReference type="EMBL" id="SMMG02000003">
    <property type="protein sequence ID" value="KAA3479140.1"/>
    <property type="molecule type" value="Genomic_DNA"/>
</dbReference>
<evidence type="ECO:0000256" key="1">
    <source>
        <dbReference type="SAM" id="MobiDB-lite"/>
    </source>
</evidence>
<comment type="caution">
    <text evidence="2">The sequence shown here is derived from an EMBL/GenBank/DDBJ whole genome shotgun (WGS) entry which is preliminary data.</text>
</comment>
<dbReference type="AlphaFoldDB" id="A0A5B6WC08"/>
<organism evidence="2 3">
    <name type="scientific">Gossypium australe</name>
    <dbReference type="NCBI Taxonomy" id="47621"/>
    <lineage>
        <taxon>Eukaryota</taxon>
        <taxon>Viridiplantae</taxon>
        <taxon>Streptophyta</taxon>
        <taxon>Embryophyta</taxon>
        <taxon>Tracheophyta</taxon>
        <taxon>Spermatophyta</taxon>
        <taxon>Magnoliopsida</taxon>
        <taxon>eudicotyledons</taxon>
        <taxon>Gunneridae</taxon>
        <taxon>Pentapetalae</taxon>
        <taxon>rosids</taxon>
        <taxon>malvids</taxon>
        <taxon>Malvales</taxon>
        <taxon>Malvaceae</taxon>
        <taxon>Malvoideae</taxon>
        <taxon>Gossypium</taxon>
    </lineage>
</organism>
<dbReference type="InterPro" id="IPR036691">
    <property type="entry name" value="Endo/exonu/phosph_ase_sf"/>
</dbReference>
<name>A0A5B6WC08_9ROSI</name>